<evidence type="ECO:0000259" key="15">
    <source>
        <dbReference type="Pfam" id="PF08544"/>
    </source>
</evidence>
<evidence type="ECO:0000256" key="6">
    <source>
        <dbReference type="ARBA" id="ARBA00022679"/>
    </source>
</evidence>
<comment type="pathway">
    <text evidence="1 13">Amino-acid biosynthesis; L-threonine biosynthesis; L-threonine from L-aspartate: step 4/5.</text>
</comment>
<dbReference type="EC" id="2.7.1.39" evidence="3 13"/>
<reference evidence="16 17" key="1">
    <citation type="submission" date="2017-04" db="EMBL/GenBank/DDBJ databases">
        <authorList>
            <person name="Afonso C.L."/>
            <person name="Miller P.J."/>
            <person name="Scott M.A."/>
            <person name="Spackman E."/>
            <person name="Goraichik I."/>
            <person name="Dimitrov K.M."/>
            <person name="Suarez D.L."/>
            <person name="Swayne D.E."/>
        </authorList>
    </citation>
    <scope>NUCLEOTIDE SEQUENCE [LARGE SCALE GENOMIC DNA]</scope>
    <source>
        <strain evidence="16 17">11</strain>
    </source>
</reference>
<dbReference type="HAMAP" id="MF_00384">
    <property type="entry name" value="Homoser_kinase"/>
    <property type="match status" value="1"/>
</dbReference>
<dbReference type="NCBIfam" id="NF002288">
    <property type="entry name" value="PRK01212.1-4"/>
    <property type="match status" value="1"/>
</dbReference>
<dbReference type="SUPFAM" id="SSF54211">
    <property type="entry name" value="Ribosomal protein S5 domain 2-like"/>
    <property type="match status" value="1"/>
</dbReference>
<evidence type="ECO:0000256" key="11">
    <source>
        <dbReference type="ARBA" id="ARBA00049375"/>
    </source>
</evidence>
<dbReference type="InterPro" id="IPR014721">
    <property type="entry name" value="Ribsml_uS5_D2-typ_fold_subgr"/>
</dbReference>
<name>A0A1X7LX20_9BACL</name>
<evidence type="ECO:0000256" key="1">
    <source>
        <dbReference type="ARBA" id="ARBA00005015"/>
    </source>
</evidence>
<dbReference type="PROSITE" id="PS00627">
    <property type="entry name" value="GHMP_KINASES_ATP"/>
    <property type="match status" value="1"/>
</dbReference>
<keyword evidence="9 13" id="KW-0418">Kinase</keyword>
<dbReference type="InterPro" id="IPR036554">
    <property type="entry name" value="GHMP_kinase_C_sf"/>
</dbReference>
<keyword evidence="10 13" id="KW-0067">ATP-binding</keyword>
<accession>A0A1X7LX20</accession>
<evidence type="ECO:0000313" key="17">
    <source>
        <dbReference type="Proteomes" id="UP000193834"/>
    </source>
</evidence>
<dbReference type="OrthoDB" id="9769912at2"/>
<dbReference type="Pfam" id="PF00288">
    <property type="entry name" value="GHMP_kinases_N"/>
    <property type="match status" value="1"/>
</dbReference>
<proteinExistence type="inferred from homology"/>
<feature type="domain" description="GHMP kinase C-terminal" evidence="15">
    <location>
        <begin position="205"/>
        <end position="270"/>
    </location>
</feature>
<feature type="binding site" evidence="13">
    <location>
        <begin position="90"/>
        <end position="100"/>
    </location>
    <ligand>
        <name>ATP</name>
        <dbReference type="ChEBI" id="CHEBI:30616"/>
    </ligand>
</feature>
<evidence type="ECO:0000256" key="9">
    <source>
        <dbReference type="ARBA" id="ARBA00022777"/>
    </source>
</evidence>
<evidence type="ECO:0000256" key="10">
    <source>
        <dbReference type="ARBA" id="ARBA00022840"/>
    </source>
</evidence>
<dbReference type="PANTHER" id="PTHR20861">
    <property type="entry name" value="HOMOSERINE/4-DIPHOSPHOCYTIDYL-2-C-METHYL-D-ERYTHRITOL KINASE"/>
    <property type="match status" value="1"/>
</dbReference>
<organism evidence="16 17">
    <name type="scientific">Paenibacillus aquistagni</name>
    <dbReference type="NCBI Taxonomy" id="1852522"/>
    <lineage>
        <taxon>Bacteria</taxon>
        <taxon>Bacillati</taxon>
        <taxon>Bacillota</taxon>
        <taxon>Bacilli</taxon>
        <taxon>Bacillales</taxon>
        <taxon>Paenibacillaceae</taxon>
        <taxon>Paenibacillus</taxon>
    </lineage>
</organism>
<keyword evidence="8 13" id="KW-0547">Nucleotide-binding</keyword>
<dbReference type="InterPro" id="IPR013750">
    <property type="entry name" value="GHMP_kinase_C_dom"/>
</dbReference>
<dbReference type="InterPro" id="IPR006203">
    <property type="entry name" value="GHMP_knse_ATP-bd_CS"/>
</dbReference>
<dbReference type="GO" id="GO:0005524">
    <property type="term" value="F:ATP binding"/>
    <property type="evidence" value="ECO:0007669"/>
    <property type="project" value="UniProtKB-UniRule"/>
</dbReference>
<dbReference type="SUPFAM" id="SSF55060">
    <property type="entry name" value="GHMP Kinase, C-terminal domain"/>
    <property type="match status" value="1"/>
</dbReference>
<evidence type="ECO:0000313" key="16">
    <source>
        <dbReference type="EMBL" id="SMG58007.1"/>
    </source>
</evidence>
<evidence type="ECO:0000256" key="3">
    <source>
        <dbReference type="ARBA" id="ARBA00012078"/>
    </source>
</evidence>
<keyword evidence="13" id="KW-0963">Cytoplasm</keyword>
<protein>
    <recommendedName>
        <fullName evidence="4 13">Homoserine kinase</fullName>
        <shortName evidence="13">HK</shortName>
        <shortName evidence="13">HSK</shortName>
        <ecNumber evidence="3 13">2.7.1.39</ecNumber>
    </recommendedName>
</protein>
<comment type="function">
    <text evidence="12 13">Catalyzes the ATP-dependent phosphorylation of L-homoserine to L-homoserine phosphate.</text>
</comment>
<comment type="subcellular location">
    <subcellularLocation>
        <location evidence="13">Cytoplasm</location>
    </subcellularLocation>
</comment>
<keyword evidence="7 13" id="KW-0791">Threonine biosynthesis</keyword>
<dbReference type="PANTHER" id="PTHR20861:SF1">
    <property type="entry name" value="HOMOSERINE KINASE"/>
    <property type="match status" value="1"/>
</dbReference>
<dbReference type="InterPro" id="IPR000870">
    <property type="entry name" value="Homoserine_kinase"/>
</dbReference>
<feature type="domain" description="GHMP kinase N-terminal" evidence="14">
    <location>
        <begin position="61"/>
        <end position="143"/>
    </location>
</feature>
<evidence type="ECO:0000256" key="5">
    <source>
        <dbReference type="ARBA" id="ARBA00022605"/>
    </source>
</evidence>
<keyword evidence="5 13" id="KW-0028">Amino-acid biosynthesis</keyword>
<evidence type="ECO:0000256" key="8">
    <source>
        <dbReference type="ARBA" id="ARBA00022741"/>
    </source>
</evidence>
<gene>
    <name evidence="13" type="primary">thrB</name>
    <name evidence="16" type="ORF">SAMN06295960_4571</name>
</gene>
<dbReference type="Gene3D" id="3.30.230.10">
    <property type="match status" value="1"/>
</dbReference>
<dbReference type="Pfam" id="PF08544">
    <property type="entry name" value="GHMP_kinases_C"/>
    <property type="match status" value="1"/>
</dbReference>
<dbReference type="InterPro" id="IPR006204">
    <property type="entry name" value="GHMP_kinase_N_dom"/>
</dbReference>
<comment type="catalytic activity">
    <reaction evidence="11 13">
        <text>L-homoserine + ATP = O-phospho-L-homoserine + ADP + H(+)</text>
        <dbReference type="Rhea" id="RHEA:13985"/>
        <dbReference type="ChEBI" id="CHEBI:15378"/>
        <dbReference type="ChEBI" id="CHEBI:30616"/>
        <dbReference type="ChEBI" id="CHEBI:57476"/>
        <dbReference type="ChEBI" id="CHEBI:57590"/>
        <dbReference type="ChEBI" id="CHEBI:456216"/>
        <dbReference type="EC" id="2.7.1.39"/>
    </reaction>
</comment>
<sequence length="321" mass="34252">MMREEGVLVRVPASTANLGPGFDTLGLALSLHLWIGMKPAEKTIVRMYGNHLEGLPSNEDNLIVKVAHRLFREVGQTIIPLEVEVYSEIPLTRGLGSSATAIVGALFAANALLDEPLSKQALFDMATNIEKHPDNAGASLYGGLIVAAWDGKQAYGLNLALSDSLTTVAAVPRFHLETKKARSILPSQYDMKDVVFNVSRSSLLAVALSTGQHDLLGVAMQDRMHQPYRASLVPGLDEVLKHAVRHGALGAALSGAGPTAIALVERDEAKIAGLIQYMSDTLAQHGVEADVFQLDPCTEGAVWLEGQASNIHDHIPVSSSS</sequence>
<dbReference type="UniPathway" id="UPA00050">
    <property type="reaction ID" value="UER00064"/>
</dbReference>
<dbReference type="PIRSF" id="PIRSF000676">
    <property type="entry name" value="Homoser_kin"/>
    <property type="match status" value="1"/>
</dbReference>
<evidence type="ECO:0000259" key="14">
    <source>
        <dbReference type="Pfam" id="PF00288"/>
    </source>
</evidence>
<dbReference type="PRINTS" id="PR00958">
    <property type="entry name" value="HOMSERKINASE"/>
</dbReference>
<dbReference type="GO" id="GO:0004413">
    <property type="term" value="F:homoserine kinase activity"/>
    <property type="evidence" value="ECO:0007669"/>
    <property type="project" value="UniProtKB-UniRule"/>
</dbReference>
<comment type="similarity">
    <text evidence="2 13">Belongs to the GHMP kinase family. Homoserine kinase subfamily.</text>
</comment>
<dbReference type="GO" id="GO:0005737">
    <property type="term" value="C:cytoplasm"/>
    <property type="evidence" value="ECO:0007669"/>
    <property type="project" value="UniProtKB-SubCell"/>
</dbReference>
<evidence type="ECO:0000256" key="2">
    <source>
        <dbReference type="ARBA" id="ARBA00007370"/>
    </source>
</evidence>
<dbReference type="InterPro" id="IPR020568">
    <property type="entry name" value="Ribosomal_Su5_D2-typ_SF"/>
</dbReference>
<keyword evidence="6 13" id="KW-0808">Transferase</keyword>
<evidence type="ECO:0000256" key="7">
    <source>
        <dbReference type="ARBA" id="ARBA00022697"/>
    </source>
</evidence>
<dbReference type="RefSeq" id="WP_085498391.1">
    <property type="nucleotide sequence ID" value="NZ_FXAZ01000009.1"/>
</dbReference>
<evidence type="ECO:0000256" key="13">
    <source>
        <dbReference type="HAMAP-Rule" id="MF_00384"/>
    </source>
</evidence>
<keyword evidence="17" id="KW-1185">Reference proteome</keyword>
<dbReference type="Proteomes" id="UP000193834">
    <property type="component" value="Unassembled WGS sequence"/>
</dbReference>
<dbReference type="EMBL" id="FXAZ01000009">
    <property type="protein sequence ID" value="SMG58007.1"/>
    <property type="molecule type" value="Genomic_DNA"/>
</dbReference>
<dbReference type="Gene3D" id="3.30.70.890">
    <property type="entry name" value="GHMP kinase, C-terminal domain"/>
    <property type="match status" value="1"/>
</dbReference>
<dbReference type="STRING" id="1852522.SAMN06295960_4571"/>
<evidence type="ECO:0000256" key="4">
    <source>
        <dbReference type="ARBA" id="ARBA00017858"/>
    </source>
</evidence>
<dbReference type="GO" id="GO:0009088">
    <property type="term" value="P:threonine biosynthetic process"/>
    <property type="evidence" value="ECO:0007669"/>
    <property type="project" value="UniProtKB-UniRule"/>
</dbReference>
<dbReference type="AlphaFoldDB" id="A0A1X7LX20"/>
<dbReference type="NCBIfam" id="TIGR00191">
    <property type="entry name" value="thrB"/>
    <property type="match status" value="1"/>
</dbReference>
<evidence type="ECO:0000256" key="12">
    <source>
        <dbReference type="ARBA" id="ARBA00049954"/>
    </source>
</evidence>